<dbReference type="AlphaFoldDB" id="A0AAV5MJ41"/>
<organism evidence="4 5">
    <name type="scientific">Rubroshorea leprosula</name>
    <dbReference type="NCBI Taxonomy" id="152421"/>
    <lineage>
        <taxon>Eukaryota</taxon>
        <taxon>Viridiplantae</taxon>
        <taxon>Streptophyta</taxon>
        <taxon>Embryophyta</taxon>
        <taxon>Tracheophyta</taxon>
        <taxon>Spermatophyta</taxon>
        <taxon>Magnoliopsida</taxon>
        <taxon>eudicotyledons</taxon>
        <taxon>Gunneridae</taxon>
        <taxon>Pentapetalae</taxon>
        <taxon>rosids</taxon>
        <taxon>malvids</taxon>
        <taxon>Malvales</taxon>
        <taxon>Dipterocarpaceae</taxon>
        <taxon>Rubroshorea</taxon>
    </lineage>
</organism>
<reference evidence="4 5" key="1">
    <citation type="journal article" date="2021" name="Commun. Biol.">
        <title>The genome of Shorea leprosula (Dipterocarpaceae) highlights the ecological relevance of drought in aseasonal tropical rainforests.</title>
        <authorList>
            <person name="Ng K.K.S."/>
            <person name="Kobayashi M.J."/>
            <person name="Fawcett J.A."/>
            <person name="Hatakeyama M."/>
            <person name="Paape T."/>
            <person name="Ng C.H."/>
            <person name="Ang C.C."/>
            <person name="Tnah L.H."/>
            <person name="Lee C.T."/>
            <person name="Nishiyama T."/>
            <person name="Sese J."/>
            <person name="O'Brien M.J."/>
            <person name="Copetti D."/>
            <person name="Mohd Noor M.I."/>
            <person name="Ong R.C."/>
            <person name="Putra M."/>
            <person name="Sireger I.Z."/>
            <person name="Indrioko S."/>
            <person name="Kosugi Y."/>
            <person name="Izuno A."/>
            <person name="Isagi Y."/>
            <person name="Lee S.L."/>
            <person name="Shimizu K.K."/>
        </authorList>
    </citation>
    <scope>NUCLEOTIDE SEQUENCE [LARGE SCALE GENOMIC DNA]</scope>
    <source>
        <strain evidence="4">214</strain>
    </source>
</reference>
<proteinExistence type="predicted"/>
<comment type="caution">
    <text evidence="4">The sequence shown here is derived from an EMBL/GenBank/DDBJ whole genome shotgun (WGS) entry which is preliminary data.</text>
</comment>
<name>A0AAV5MJ41_9ROSI</name>
<dbReference type="Pfam" id="PF08263">
    <property type="entry name" value="LRRNT_2"/>
    <property type="match status" value="1"/>
</dbReference>
<keyword evidence="2" id="KW-0677">Repeat</keyword>
<keyword evidence="1" id="KW-0433">Leucine-rich repeat</keyword>
<accession>A0AAV5MJ41</accession>
<evidence type="ECO:0000256" key="2">
    <source>
        <dbReference type="ARBA" id="ARBA00022737"/>
    </source>
</evidence>
<protein>
    <recommendedName>
        <fullName evidence="3">Leucine-rich repeat-containing N-terminal plant-type domain-containing protein</fullName>
    </recommendedName>
</protein>
<evidence type="ECO:0000256" key="1">
    <source>
        <dbReference type="ARBA" id="ARBA00022614"/>
    </source>
</evidence>
<feature type="domain" description="Leucine-rich repeat-containing N-terminal plant-type" evidence="3">
    <location>
        <begin position="2"/>
        <end position="43"/>
    </location>
</feature>
<keyword evidence="5" id="KW-1185">Reference proteome</keyword>
<dbReference type="InterPro" id="IPR032675">
    <property type="entry name" value="LRR_dom_sf"/>
</dbReference>
<dbReference type="SUPFAM" id="SSF52058">
    <property type="entry name" value="L domain-like"/>
    <property type="match status" value="1"/>
</dbReference>
<dbReference type="PANTHER" id="PTHR48065">
    <property type="entry name" value="OS10G0469600 PROTEIN"/>
    <property type="match status" value="1"/>
</dbReference>
<evidence type="ECO:0000313" key="4">
    <source>
        <dbReference type="EMBL" id="GKV49530.1"/>
    </source>
</evidence>
<dbReference type="PANTHER" id="PTHR48065:SF75">
    <property type="entry name" value="LEUCINE-RICH REPEAT-CONTAINING N-TERMINAL PLANT-TYPE DOMAIN-CONTAINING PROTEIN"/>
    <property type="match status" value="1"/>
</dbReference>
<gene>
    <name evidence="4" type="ORF">SLEP1_g56277</name>
</gene>
<dbReference type="EMBL" id="BPVZ01000303">
    <property type="protein sequence ID" value="GKV49530.1"/>
    <property type="molecule type" value="Genomic_DNA"/>
</dbReference>
<sequence>MALLEFKAFVKSGGYDTDDLLPSWVSLNDPKDDCCKWERVTCDYSTKGHVIELSLNNTRRFDISSLSIFDPTNSWYLNVSLFQPFKELRILNLSFNVIAGWIQSKELKVFENLEVLDLAANMLSGSAAAEGA</sequence>
<dbReference type="InterPro" id="IPR013210">
    <property type="entry name" value="LRR_N_plant-typ"/>
</dbReference>
<dbReference type="Proteomes" id="UP001054252">
    <property type="component" value="Unassembled WGS sequence"/>
</dbReference>
<evidence type="ECO:0000313" key="5">
    <source>
        <dbReference type="Proteomes" id="UP001054252"/>
    </source>
</evidence>
<evidence type="ECO:0000259" key="3">
    <source>
        <dbReference type="Pfam" id="PF08263"/>
    </source>
</evidence>
<dbReference type="Gene3D" id="3.80.10.10">
    <property type="entry name" value="Ribonuclease Inhibitor"/>
    <property type="match status" value="1"/>
</dbReference>